<evidence type="ECO:0000256" key="5">
    <source>
        <dbReference type="ARBA" id="ARBA00023242"/>
    </source>
</evidence>
<dbReference type="Pfam" id="PF05460">
    <property type="entry name" value="ORC6"/>
    <property type="match status" value="1"/>
</dbReference>
<keyword evidence="5" id="KW-0539">Nucleus</keyword>
<comment type="similarity">
    <text evidence="2">Belongs to the ORC6 family.</text>
</comment>
<dbReference type="GO" id="GO:0003677">
    <property type="term" value="F:DNA binding"/>
    <property type="evidence" value="ECO:0007669"/>
    <property type="project" value="UniProtKB-KW"/>
</dbReference>
<gene>
    <name evidence="8" type="ORF">CLIB1423_19S01266</name>
</gene>
<keyword evidence="9" id="KW-1185">Reference proteome</keyword>
<evidence type="ECO:0000256" key="6">
    <source>
        <dbReference type="SAM" id="MobiDB-lite"/>
    </source>
</evidence>
<dbReference type="EMBL" id="CAKXYY010000019">
    <property type="protein sequence ID" value="CAH2354828.1"/>
    <property type="molecule type" value="Genomic_DNA"/>
</dbReference>
<accession>A0A9P0W0R4</accession>
<evidence type="ECO:0000256" key="4">
    <source>
        <dbReference type="ARBA" id="ARBA00023125"/>
    </source>
</evidence>
<evidence type="ECO:0000256" key="1">
    <source>
        <dbReference type="ARBA" id="ARBA00004123"/>
    </source>
</evidence>
<evidence type="ECO:0000313" key="8">
    <source>
        <dbReference type="EMBL" id="CAH2354828.1"/>
    </source>
</evidence>
<dbReference type="GO" id="GO:0006260">
    <property type="term" value="P:DNA replication"/>
    <property type="evidence" value="ECO:0007669"/>
    <property type="project" value="UniProtKB-KW"/>
</dbReference>
<dbReference type="Proteomes" id="UP000837801">
    <property type="component" value="Unassembled WGS sequence"/>
</dbReference>
<reference evidence="8" key="1">
    <citation type="submission" date="2022-03" db="EMBL/GenBank/DDBJ databases">
        <authorList>
            <person name="Legras J.-L."/>
            <person name="Devillers H."/>
            <person name="Grondin C."/>
        </authorList>
    </citation>
    <scope>NUCLEOTIDE SEQUENCE</scope>
    <source>
        <strain evidence="8">CLIB 1423</strain>
    </source>
</reference>
<dbReference type="InterPro" id="IPR008721">
    <property type="entry name" value="ORC6_cyclin_first"/>
</dbReference>
<feature type="region of interest" description="Disordered" evidence="6">
    <location>
        <begin position="98"/>
        <end position="137"/>
    </location>
</feature>
<feature type="domain" description="ORC6 first cyclin-like" evidence="7">
    <location>
        <begin position="9"/>
        <end position="94"/>
    </location>
</feature>
<dbReference type="OrthoDB" id="5367324at2759"/>
<organism evidence="8 9">
    <name type="scientific">[Candida] railenensis</name>
    <dbReference type="NCBI Taxonomy" id="45579"/>
    <lineage>
        <taxon>Eukaryota</taxon>
        <taxon>Fungi</taxon>
        <taxon>Dikarya</taxon>
        <taxon>Ascomycota</taxon>
        <taxon>Saccharomycotina</taxon>
        <taxon>Pichiomycetes</taxon>
        <taxon>Debaryomycetaceae</taxon>
        <taxon>Kurtzmaniella</taxon>
    </lineage>
</organism>
<name>A0A9P0W0R4_9ASCO</name>
<keyword evidence="3" id="KW-0235">DNA replication</keyword>
<evidence type="ECO:0000256" key="2">
    <source>
        <dbReference type="ARBA" id="ARBA00010840"/>
    </source>
</evidence>
<keyword evidence="4" id="KW-0238">DNA-binding</keyword>
<dbReference type="AlphaFoldDB" id="A0A9P0W0R4"/>
<evidence type="ECO:0000313" key="9">
    <source>
        <dbReference type="Proteomes" id="UP000837801"/>
    </source>
</evidence>
<evidence type="ECO:0000256" key="3">
    <source>
        <dbReference type="ARBA" id="ARBA00022705"/>
    </source>
</evidence>
<proteinExistence type="inferred from homology"/>
<feature type="compositionally biased region" description="Polar residues" evidence="6">
    <location>
        <begin position="113"/>
        <end position="131"/>
    </location>
</feature>
<dbReference type="GO" id="GO:0005664">
    <property type="term" value="C:nuclear origin of replication recognition complex"/>
    <property type="evidence" value="ECO:0007669"/>
    <property type="project" value="InterPro"/>
</dbReference>
<sequence>MSLQVTQSIKDIIPTCPDPIPPQLISHIDSLYKISLQKIPNLPNKSEIARYHICTYFAIEKLQDKLDLPGPLKDKIPVSPRHLNRVLDDFRENVLGMARENLTPVGTPKKNRQQQQSSAGPGTPSRNTPKISSPLKKLQQLKEDLQTPQKKMKIEFKDIESPFNPTPQANKRAESPSVNSSPFKSKRLVTIPELIAFANHFFIPASVTPNIIVSYSNLRSKFAKKNEWLLACGMIHTVYMRINHQIMNKKIGSKAQFEDQIFQYQKGGLMKWNVLVWCTIVADMLKNEIWLIELERNYSSNRLHYVNLMQQEKEERCKFGIEVHLRRFGAMIDPSVKFTSALQQEYYDVWTDKVKERISKEEEKRANKRTIEEATR</sequence>
<comment type="caution">
    <text evidence="8">The sequence shown here is derived from an EMBL/GenBank/DDBJ whole genome shotgun (WGS) entry which is preliminary data.</text>
</comment>
<evidence type="ECO:0000259" key="7">
    <source>
        <dbReference type="Pfam" id="PF05460"/>
    </source>
</evidence>
<dbReference type="PIRSF" id="PIRSF022941">
    <property type="entry name" value="ORC6_fun"/>
    <property type="match status" value="1"/>
</dbReference>
<protein>
    <recommendedName>
        <fullName evidence="7">ORC6 first cyclin-like domain-containing protein</fullName>
    </recommendedName>
</protein>
<dbReference type="InterPro" id="IPR016811">
    <property type="entry name" value="ORC6_fun"/>
</dbReference>
<feature type="region of interest" description="Disordered" evidence="6">
    <location>
        <begin position="155"/>
        <end position="183"/>
    </location>
</feature>
<comment type="subcellular location">
    <subcellularLocation>
        <location evidence="1">Nucleus</location>
    </subcellularLocation>
</comment>